<dbReference type="EMBL" id="CAJNNW010003265">
    <property type="protein sequence ID" value="CAE8645220.1"/>
    <property type="molecule type" value="Genomic_DNA"/>
</dbReference>
<dbReference type="AlphaFoldDB" id="A0A813I3Y3"/>
<name>A0A813I3Y3_POLGL</name>
<organism evidence="1 2">
    <name type="scientific">Polarella glacialis</name>
    <name type="common">Dinoflagellate</name>
    <dbReference type="NCBI Taxonomy" id="89957"/>
    <lineage>
        <taxon>Eukaryota</taxon>
        <taxon>Sar</taxon>
        <taxon>Alveolata</taxon>
        <taxon>Dinophyceae</taxon>
        <taxon>Suessiales</taxon>
        <taxon>Suessiaceae</taxon>
        <taxon>Polarella</taxon>
    </lineage>
</organism>
<gene>
    <name evidence="1" type="ORF">PGLA2088_LOCUS3721</name>
</gene>
<accession>A0A813I3Y3</accession>
<sequence>MGAPLVPTQLEVIDWVEGFEIAAGKNASELSSCPRARDWSASAADEEVIDWLEGSEIKETATARLGPGSFARCVGLTSDVALNGKCCRLLQFMAAEGRWRVLLKDGPHGRSLRPANLLPLSLVEAATGSRLEDGVGTAPSGLHPGRIGFRNLPFKSLPHMNSLGGVSLRTGLPLQGRVIHPAVASMHVRRWLACEFGFCQDLAKTS</sequence>
<comment type="caution">
    <text evidence="1">The sequence shown here is derived from an EMBL/GenBank/DDBJ whole genome shotgun (WGS) entry which is preliminary data.</text>
</comment>
<protein>
    <submittedName>
        <fullName evidence="1">Uncharacterized protein</fullName>
    </submittedName>
</protein>
<evidence type="ECO:0000313" key="1">
    <source>
        <dbReference type="EMBL" id="CAE8645220.1"/>
    </source>
</evidence>
<evidence type="ECO:0000313" key="2">
    <source>
        <dbReference type="Proteomes" id="UP000626109"/>
    </source>
</evidence>
<reference evidence="1" key="1">
    <citation type="submission" date="2021-02" db="EMBL/GenBank/DDBJ databases">
        <authorList>
            <person name="Dougan E. K."/>
            <person name="Rhodes N."/>
            <person name="Thang M."/>
            <person name="Chan C."/>
        </authorList>
    </citation>
    <scope>NUCLEOTIDE SEQUENCE</scope>
</reference>
<proteinExistence type="predicted"/>
<dbReference type="Proteomes" id="UP000626109">
    <property type="component" value="Unassembled WGS sequence"/>
</dbReference>